<dbReference type="Pfam" id="PF13182">
    <property type="entry name" value="DUF4007"/>
    <property type="match status" value="1"/>
</dbReference>
<keyword evidence="3" id="KW-1185">Reference proteome</keyword>
<protein>
    <submittedName>
        <fullName evidence="2">DUF4007 family protein</fullName>
    </submittedName>
</protein>
<evidence type="ECO:0000313" key="3">
    <source>
        <dbReference type="Proteomes" id="UP000622475"/>
    </source>
</evidence>
<accession>A0A929L4D6</accession>
<proteinExistence type="predicted"/>
<reference evidence="2" key="1">
    <citation type="submission" date="2020-10" db="EMBL/GenBank/DDBJ databases">
        <title>Mucilaginibacter mali sp. nov., isolated from rhizosphere soil of apple orchard.</title>
        <authorList>
            <person name="Lee J.-S."/>
            <person name="Kim H.S."/>
            <person name="Kim J.-S."/>
        </authorList>
    </citation>
    <scope>NUCLEOTIDE SEQUENCE</scope>
    <source>
        <strain evidence="2">KCTC 22746</strain>
    </source>
</reference>
<comment type="caution">
    <text evidence="2">The sequence shown here is derived from an EMBL/GenBank/DDBJ whole genome shotgun (WGS) entry which is preliminary data.</text>
</comment>
<dbReference type="Proteomes" id="UP000622475">
    <property type="component" value="Unassembled WGS sequence"/>
</dbReference>
<gene>
    <name evidence="2" type="ORF">IRJ16_14090</name>
</gene>
<dbReference type="EMBL" id="JADFFL010000005">
    <property type="protein sequence ID" value="MBE9663016.1"/>
    <property type="molecule type" value="Genomic_DNA"/>
</dbReference>
<name>A0A929L4D6_9SPHI</name>
<evidence type="ECO:0000259" key="1">
    <source>
        <dbReference type="Pfam" id="PF13182"/>
    </source>
</evidence>
<evidence type="ECO:0000313" key="2">
    <source>
        <dbReference type="EMBL" id="MBE9663016.1"/>
    </source>
</evidence>
<feature type="domain" description="DUF4007" evidence="1">
    <location>
        <begin position="10"/>
        <end position="297"/>
    </location>
</feature>
<sequence>MIKKSNRFSFSGHDSFQCRLMWLKKGYDFLQENNDFNTEAAGIVLGVGNNMVRSIRFWLRAFGVTNEQDQLTDFAHLMFGKEEGQGLDPFLEDEATLWILHFRLVAIGYASSYNLIFNEFRKNKIEFTRADYLNFVKLRLEERSLSISENSINEDFVVFIKMYLNQDGQRDKEDSFSGILTELGLLDFFVKQREDSKKESENVFFIAPDEREDIPEVAILYAILENETYQDSVSLSQLETDENSPGSVFALTRSGLSQKLRSIAKNYPAVVLSEQAGIRELQFKDKPQSDLILKNYYANQARYESV</sequence>
<organism evidence="2 3">
    <name type="scientific">Mucilaginibacter myungsuensis</name>
    <dbReference type="NCBI Taxonomy" id="649104"/>
    <lineage>
        <taxon>Bacteria</taxon>
        <taxon>Pseudomonadati</taxon>
        <taxon>Bacteroidota</taxon>
        <taxon>Sphingobacteriia</taxon>
        <taxon>Sphingobacteriales</taxon>
        <taxon>Sphingobacteriaceae</taxon>
        <taxon>Mucilaginibacter</taxon>
    </lineage>
</organism>
<dbReference type="AlphaFoldDB" id="A0A929L4D6"/>
<dbReference type="InterPro" id="IPR025248">
    <property type="entry name" value="DUF4007"/>
</dbReference>
<dbReference type="RefSeq" id="WP_194112248.1">
    <property type="nucleotide sequence ID" value="NZ_JADFFL010000005.1"/>
</dbReference>